<gene>
    <name evidence="1" type="ORF">DHETER_LOCUS6298</name>
</gene>
<protein>
    <submittedName>
        <fullName evidence="1">11459_t:CDS:1</fullName>
    </submittedName>
</protein>
<accession>A0ACA9M8Q6</accession>
<reference evidence="1" key="1">
    <citation type="submission" date="2021-06" db="EMBL/GenBank/DDBJ databases">
        <authorList>
            <person name="Kallberg Y."/>
            <person name="Tangrot J."/>
            <person name="Rosling A."/>
        </authorList>
    </citation>
    <scope>NUCLEOTIDE SEQUENCE</scope>
    <source>
        <strain evidence="1">IL203A</strain>
    </source>
</reference>
<sequence length="218" mass="24602">MKNLLPLTTNILPMFMKLLALNDYEITNLKVHNFNDSDSEHDEPSNKHYKTIPINFNETDSEHNELSNKHYKKLAKTFSDTDDSDIIDSSDSNDSSKTDDSSDKQSSRKYKYKKKYKGVLTTHNSGNTLSNNDLNYRHGSESTTIESIEAQITTSTETTALRTVHSKKSIDNMAKPKTKLINKFLIVSNSKSSQKDLRTVYSGVNDIAPGKVTDNQSK</sequence>
<proteinExistence type="predicted"/>
<organism evidence="1 2">
    <name type="scientific">Dentiscutata heterogama</name>
    <dbReference type="NCBI Taxonomy" id="1316150"/>
    <lineage>
        <taxon>Eukaryota</taxon>
        <taxon>Fungi</taxon>
        <taxon>Fungi incertae sedis</taxon>
        <taxon>Mucoromycota</taxon>
        <taxon>Glomeromycotina</taxon>
        <taxon>Glomeromycetes</taxon>
        <taxon>Diversisporales</taxon>
        <taxon>Gigasporaceae</taxon>
        <taxon>Dentiscutata</taxon>
    </lineage>
</organism>
<evidence type="ECO:0000313" key="1">
    <source>
        <dbReference type="EMBL" id="CAG8576784.1"/>
    </source>
</evidence>
<evidence type="ECO:0000313" key="2">
    <source>
        <dbReference type="Proteomes" id="UP000789702"/>
    </source>
</evidence>
<name>A0ACA9M8Q6_9GLOM</name>
<comment type="caution">
    <text evidence="1">The sequence shown here is derived from an EMBL/GenBank/DDBJ whole genome shotgun (WGS) entry which is preliminary data.</text>
</comment>
<dbReference type="Proteomes" id="UP000789702">
    <property type="component" value="Unassembled WGS sequence"/>
</dbReference>
<dbReference type="EMBL" id="CAJVPU010007799">
    <property type="protein sequence ID" value="CAG8576784.1"/>
    <property type="molecule type" value="Genomic_DNA"/>
</dbReference>
<keyword evidence="2" id="KW-1185">Reference proteome</keyword>